<dbReference type="InterPro" id="IPR051446">
    <property type="entry name" value="HTH_trans_reg/aminotransferase"/>
</dbReference>
<keyword evidence="8" id="KW-0032">Aminotransferase</keyword>
<dbReference type="PANTHER" id="PTHR46577:SF1">
    <property type="entry name" value="HTH-TYPE TRANSCRIPTIONAL REGULATORY PROTEIN GABR"/>
    <property type="match status" value="1"/>
</dbReference>
<keyword evidence="2" id="KW-0663">Pyridoxal phosphate</keyword>
<dbReference type="PANTHER" id="PTHR46577">
    <property type="entry name" value="HTH-TYPE TRANSCRIPTIONAL REGULATORY PROTEIN GABR"/>
    <property type="match status" value="1"/>
</dbReference>
<dbReference type="EMBL" id="CP119316">
    <property type="protein sequence ID" value="WEK46533.1"/>
    <property type="molecule type" value="Genomic_DNA"/>
</dbReference>
<dbReference type="InterPro" id="IPR036390">
    <property type="entry name" value="WH_DNA-bd_sf"/>
</dbReference>
<keyword evidence="4" id="KW-0238">DNA-binding</keyword>
<evidence type="ECO:0000259" key="7">
    <source>
        <dbReference type="PROSITE" id="PS50949"/>
    </source>
</evidence>
<dbReference type="AlphaFoldDB" id="A0AAJ5X6J5"/>
<dbReference type="InterPro" id="IPR036388">
    <property type="entry name" value="WH-like_DNA-bd_sf"/>
</dbReference>
<evidence type="ECO:0000256" key="6">
    <source>
        <dbReference type="SAM" id="MobiDB-lite"/>
    </source>
</evidence>
<evidence type="ECO:0000313" key="9">
    <source>
        <dbReference type="Proteomes" id="UP001218362"/>
    </source>
</evidence>
<dbReference type="PRINTS" id="PR00035">
    <property type="entry name" value="HTHGNTR"/>
</dbReference>
<dbReference type="Pfam" id="PF00392">
    <property type="entry name" value="GntR"/>
    <property type="match status" value="1"/>
</dbReference>
<evidence type="ECO:0000256" key="1">
    <source>
        <dbReference type="ARBA" id="ARBA00005384"/>
    </source>
</evidence>
<dbReference type="CDD" id="cd07377">
    <property type="entry name" value="WHTH_GntR"/>
    <property type="match status" value="1"/>
</dbReference>
<dbReference type="SUPFAM" id="SSF46785">
    <property type="entry name" value="Winged helix' DNA-binding domain"/>
    <property type="match status" value="1"/>
</dbReference>
<dbReference type="GO" id="GO:0008483">
    <property type="term" value="F:transaminase activity"/>
    <property type="evidence" value="ECO:0007669"/>
    <property type="project" value="UniProtKB-KW"/>
</dbReference>
<dbReference type="Pfam" id="PF00155">
    <property type="entry name" value="Aminotran_1_2"/>
    <property type="match status" value="1"/>
</dbReference>
<dbReference type="KEGG" id="acob:P0Y56_16225"/>
<proteinExistence type="inferred from homology"/>
<sequence length="491" mass="53466">MRRPWNLALSRRISPDRGTPLYLQLAHALIHEIERGRLQPGSPLPSSRDLAEELGLNRKTVVTAFEELVAQGWLEAHGRRGTSVATDLPETEVHHRDRNSGAGPRKPAYRYNPPPARSIAVPIGSRIKLDEGSPDGSLFPPEILARAYRRAALSAARERRLGYRDPRGSERLRRAVAAMLREERGLVVGPENICVTRGSQAGISLATRMLARPGSVALAEELTYEPAVAAFGGMGVPVLPVRMDENGILVEEVERLCRANKVCALFLTPHHQFPTTVSLPPVRRLQLIELARQFGFAIIEDDYDHEFRFGSPPLLPMASYAPDTVVYVGSLSKLLLPALRVGYIAAPVPVIDALAHCVSLTDGMGSTLTEDAVALLIDEGEVRRHARKVIRTYAERRNALARAVTESLGDFADARLPDGGLAIWLRFRDREALARIERGAPAAGISFAASESYRLGPEAQHGLRIGFASHPAAAAVAAIETLGELGRSVTV</sequence>
<dbReference type="SUPFAM" id="SSF53383">
    <property type="entry name" value="PLP-dependent transferases"/>
    <property type="match status" value="1"/>
</dbReference>
<dbReference type="Proteomes" id="UP001218362">
    <property type="component" value="Chromosome"/>
</dbReference>
<feature type="region of interest" description="Disordered" evidence="6">
    <location>
        <begin position="79"/>
        <end position="115"/>
    </location>
</feature>
<reference evidence="8" key="1">
    <citation type="submission" date="2023-03" db="EMBL/GenBank/DDBJ databases">
        <title>Andean soil-derived lignocellulolytic bacterial consortium as a source of novel taxa and putative plastic-active enzymes.</title>
        <authorList>
            <person name="Diaz-Garcia L."/>
            <person name="Chuvochina M."/>
            <person name="Feuerriegel G."/>
            <person name="Bunk B."/>
            <person name="Sproer C."/>
            <person name="Streit W.R."/>
            <person name="Rodriguez L.M."/>
            <person name="Overmann J."/>
            <person name="Jimenez D.J."/>
        </authorList>
    </citation>
    <scope>NUCLEOTIDE SEQUENCE</scope>
    <source>
        <strain evidence="8">MAG 26</strain>
    </source>
</reference>
<name>A0AAJ5X6J5_9SPHN</name>
<dbReference type="GO" id="GO:0003677">
    <property type="term" value="F:DNA binding"/>
    <property type="evidence" value="ECO:0007669"/>
    <property type="project" value="UniProtKB-KW"/>
</dbReference>
<evidence type="ECO:0000313" key="8">
    <source>
        <dbReference type="EMBL" id="WEK46533.1"/>
    </source>
</evidence>
<evidence type="ECO:0000256" key="3">
    <source>
        <dbReference type="ARBA" id="ARBA00023015"/>
    </source>
</evidence>
<dbReference type="CDD" id="cd00609">
    <property type="entry name" value="AAT_like"/>
    <property type="match status" value="1"/>
</dbReference>
<dbReference type="SMART" id="SM00345">
    <property type="entry name" value="HTH_GNTR"/>
    <property type="match status" value="1"/>
</dbReference>
<gene>
    <name evidence="8" type="ORF">P0Y56_16225</name>
</gene>
<evidence type="ECO:0000256" key="5">
    <source>
        <dbReference type="ARBA" id="ARBA00023163"/>
    </source>
</evidence>
<evidence type="ECO:0000256" key="4">
    <source>
        <dbReference type="ARBA" id="ARBA00023125"/>
    </source>
</evidence>
<keyword evidence="5" id="KW-0804">Transcription</keyword>
<protein>
    <submittedName>
        <fullName evidence="8">PLP-dependent aminotransferase family protein</fullName>
    </submittedName>
</protein>
<dbReference type="InterPro" id="IPR015421">
    <property type="entry name" value="PyrdxlP-dep_Trfase_major"/>
</dbReference>
<dbReference type="Gene3D" id="3.40.640.10">
    <property type="entry name" value="Type I PLP-dependent aspartate aminotransferase-like (Major domain)"/>
    <property type="match status" value="1"/>
</dbReference>
<keyword evidence="8" id="KW-0808">Transferase</keyword>
<dbReference type="InterPro" id="IPR000524">
    <property type="entry name" value="Tscrpt_reg_HTH_GntR"/>
</dbReference>
<keyword evidence="3" id="KW-0805">Transcription regulation</keyword>
<dbReference type="PROSITE" id="PS50949">
    <property type="entry name" value="HTH_GNTR"/>
    <property type="match status" value="1"/>
</dbReference>
<evidence type="ECO:0000256" key="2">
    <source>
        <dbReference type="ARBA" id="ARBA00022898"/>
    </source>
</evidence>
<accession>A0AAJ5X6J5</accession>
<feature type="domain" description="HTH gntR-type" evidence="7">
    <location>
        <begin position="19"/>
        <end position="87"/>
    </location>
</feature>
<dbReference type="InterPro" id="IPR015424">
    <property type="entry name" value="PyrdxlP-dep_Trfase"/>
</dbReference>
<dbReference type="InterPro" id="IPR004839">
    <property type="entry name" value="Aminotransferase_I/II_large"/>
</dbReference>
<dbReference type="GO" id="GO:0030170">
    <property type="term" value="F:pyridoxal phosphate binding"/>
    <property type="evidence" value="ECO:0007669"/>
    <property type="project" value="InterPro"/>
</dbReference>
<comment type="similarity">
    <text evidence="1">In the C-terminal section; belongs to the class-I pyridoxal-phosphate-dependent aminotransferase family.</text>
</comment>
<dbReference type="Gene3D" id="1.10.10.10">
    <property type="entry name" value="Winged helix-like DNA-binding domain superfamily/Winged helix DNA-binding domain"/>
    <property type="match status" value="1"/>
</dbReference>
<organism evidence="8 9">
    <name type="scientific">Candidatus Andeanibacterium colombiense</name>
    <dbReference type="NCBI Taxonomy" id="3121345"/>
    <lineage>
        <taxon>Bacteria</taxon>
        <taxon>Pseudomonadati</taxon>
        <taxon>Pseudomonadota</taxon>
        <taxon>Alphaproteobacteria</taxon>
        <taxon>Sphingomonadales</taxon>
        <taxon>Sphingomonadaceae</taxon>
        <taxon>Candidatus Andeanibacterium</taxon>
    </lineage>
</organism>
<dbReference type="GO" id="GO:0003700">
    <property type="term" value="F:DNA-binding transcription factor activity"/>
    <property type="evidence" value="ECO:0007669"/>
    <property type="project" value="InterPro"/>
</dbReference>